<dbReference type="Proteomes" id="UP001066276">
    <property type="component" value="Chromosome 1_2"/>
</dbReference>
<comment type="caution">
    <text evidence="1">The sequence shown here is derived from an EMBL/GenBank/DDBJ whole genome shotgun (WGS) entry which is preliminary data.</text>
</comment>
<evidence type="ECO:0000313" key="1">
    <source>
        <dbReference type="EMBL" id="KAJ1205779.1"/>
    </source>
</evidence>
<dbReference type="EMBL" id="JANPWB010000002">
    <property type="protein sequence ID" value="KAJ1205779.1"/>
    <property type="molecule type" value="Genomic_DNA"/>
</dbReference>
<reference evidence="1" key="1">
    <citation type="journal article" date="2022" name="bioRxiv">
        <title>Sequencing and chromosome-scale assembly of the giantPleurodeles waltlgenome.</title>
        <authorList>
            <person name="Brown T."/>
            <person name="Elewa A."/>
            <person name="Iarovenko S."/>
            <person name="Subramanian E."/>
            <person name="Araus A.J."/>
            <person name="Petzold A."/>
            <person name="Susuki M."/>
            <person name="Suzuki K.-i.T."/>
            <person name="Hayashi T."/>
            <person name="Toyoda A."/>
            <person name="Oliveira C."/>
            <person name="Osipova E."/>
            <person name="Leigh N.D."/>
            <person name="Simon A."/>
            <person name="Yun M.H."/>
        </authorList>
    </citation>
    <scope>NUCLEOTIDE SEQUENCE</scope>
    <source>
        <strain evidence="1">20211129_DDA</strain>
        <tissue evidence="1">Liver</tissue>
    </source>
</reference>
<sequence length="115" mass="12719">MNNGDTEGTIHVTYALQPSGYPKRRGPHCNIFIVGHQLRTLINTGVYINIIAQDILKTVPFQPVLLPTSTQVFTYGSSTLLPLVGVFTTEIQHESQSTHAKVYVTKDGPRRLLSV</sequence>
<protein>
    <submittedName>
        <fullName evidence="1">Uncharacterized protein</fullName>
    </submittedName>
</protein>
<evidence type="ECO:0000313" key="2">
    <source>
        <dbReference type="Proteomes" id="UP001066276"/>
    </source>
</evidence>
<gene>
    <name evidence="1" type="ORF">NDU88_001205</name>
</gene>
<accession>A0AAV7W0S7</accession>
<proteinExistence type="predicted"/>
<organism evidence="1 2">
    <name type="scientific">Pleurodeles waltl</name>
    <name type="common">Iberian ribbed newt</name>
    <dbReference type="NCBI Taxonomy" id="8319"/>
    <lineage>
        <taxon>Eukaryota</taxon>
        <taxon>Metazoa</taxon>
        <taxon>Chordata</taxon>
        <taxon>Craniata</taxon>
        <taxon>Vertebrata</taxon>
        <taxon>Euteleostomi</taxon>
        <taxon>Amphibia</taxon>
        <taxon>Batrachia</taxon>
        <taxon>Caudata</taxon>
        <taxon>Salamandroidea</taxon>
        <taxon>Salamandridae</taxon>
        <taxon>Pleurodelinae</taxon>
        <taxon>Pleurodeles</taxon>
    </lineage>
</organism>
<name>A0AAV7W0S7_PLEWA</name>
<dbReference type="AlphaFoldDB" id="A0AAV7W0S7"/>
<keyword evidence="2" id="KW-1185">Reference proteome</keyword>